<reference evidence="2" key="1">
    <citation type="submission" date="2016-01" db="EMBL/GenBank/DDBJ databases">
        <title>Draft genome of Chromobacterium sp. F49.</title>
        <authorList>
            <person name="Hong K.W."/>
        </authorList>
    </citation>
    <scope>NUCLEOTIDE SEQUENCE [LARGE SCALE GENOMIC DNA]</scope>
    <source>
        <strain evidence="2">P7IIIA</strain>
    </source>
</reference>
<keyword evidence="2" id="KW-1185">Reference proteome</keyword>
<dbReference type="EMBL" id="LRFC01000008">
    <property type="protein sequence ID" value="KZE67758.1"/>
    <property type="molecule type" value="Genomic_DNA"/>
</dbReference>
<dbReference type="OrthoDB" id="2680434at2"/>
<sequence length="87" mass="10255">MFVKGNIIAGEFDSTINEFSIQKVKNFETESVLNENQLNNIYHYLIKHQHEEDGQIITLYDQMLVRLAQNEVNQLIIDLEKVMSLYH</sequence>
<accession>A0A163RY69</accession>
<dbReference type="AlphaFoldDB" id="A0A163RY69"/>
<proteinExistence type="predicted"/>
<dbReference type="RefSeq" id="WP_066238989.1">
    <property type="nucleotide sequence ID" value="NZ_LRFC01000008.1"/>
</dbReference>
<organism evidence="1 2">
    <name type="scientific">Fictibacillus phosphorivorans</name>
    <dbReference type="NCBI Taxonomy" id="1221500"/>
    <lineage>
        <taxon>Bacteria</taxon>
        <taxon>Bacillati</taxon>
        <taxon>Bacillota</taxon>
        <taxon>Bacilli</taxon>
        <taxon>Bacillales</taxon>
        <taxon>Fictibacillaceae</taxon>
        <taxon>Fictibacillus</taxon>
    </lineage>
</organism>
<protein>
    <submittedName>
        <fullName evidence="1">Uncharacterized protein</fullName>
    </submittedName>
</protein>
<gene>
    <name evidence="1" type="ORF">AWM68_18495</name>
</gene>
<name>A0A163RY69_9BACL</name>
<comment type="caution">
    <text evidence="1">The sequence shown here is derived from an EMBL/GenBank/DDBJ whole genome shotgun (WGS) entry which is preliminary data.</text>
</comment>
<evidence type="ECO:0000313" key="2">
    <source>
        <dbReference type="Proteomes" id="UP000076567"/>
    </source>
</evidence>
<dbReference type="Proteomes" id="UP000076567">
    <property type="component" value="Unassembled WGS sequence"/>
</dbReference>
<evidence type="ECO:0000313" key="1">
    <source>
        <dbReference type="EMBL" id="KZE67758.1"/>
    </source>
</evidence>